<reference evidence="1 2" key="1">
    <citation type="submission" date="2012-11" db="EMBL/GenBank/DDBJ databases">
        <title>Genome assembly of Thiorhodococcus sp. AK35.</title>
        <authorList>
            <person name="Nupur N."/>
            <person name="Khatri I."/>
            <person name="Subramanian S."/>
            <person name="Pinnaka A."/>
        </authorList>
    </citation>
    <scope>NUCLEOTIDE SEQUENCE [LARGE SCALE GENOMIC DNA]</scope>
    <source>
        <strain evidence="1 2">AK35</strain>
    </source>
</reference>
<name>W9W039_9GAMM</name>
<organism evidence="1 2">
    <name type="scientific">Imhoffiella purpurea</name>
    <dbReference type="NCBI Taxonomy" id="1249627"/>
    <lineage>
        <taxon>Bacteria</taxon>
        <taxon>Pseudomonadati</taxon>
        <taxon>Pseudomonadota</taxon>
        <taxon>Gammaproteobacteria</taxon>
        <taxon>Chromatiales</taxon>
        <taxon>Chromatiaceae</taxon>
        <taxon>Imhoffiella</taxon>
    </lineage>
</organism>
<dbReference type="STRING" id="1249627.D779_0743"/>
<dbReference type="RefSeq" id="WP_043751204.1">
    <property type="nucleotide sequence ID" value="NZ_AONC01000017.1"/>
</dbReference>
<proteinExistence type="predicted"/>
<dbReference type="Proteomes" id="UP000019460">
    <property type="component" value="Unassembled WGS sequence"/>
</dbReference>
<dbReference type="EMBL" id="AONC01000017">
    <property type="protein sequence ID" value="EXJ15995.1"/>
    <property type="molecule type" value="Genomic_DNA"/>
</dbReference>
<dbReference type="eggNOG" id="COG1262">
    <property type="taxonomic scope" value="Bacteria"/>
</dbReference>
<keyword evidence="2" id="KW-1185">Reference proteome</keyword>
<accession>W9W039</accession>
<dbReference type="OrthoDB" id="9806524at2"/>
<dbReference type="AlphaFoldDB" id="W9W039"/>
<gene>
    <name evidence="1" type="ORF">D779_0743</name>
</gene>
<sequence length="256" mass="28063">MPKLAPISLERHADQRWRRFTSYAFAARTSVAPVVLSEMPKASMAMPLAFIREGEAFLLVALMGLAPGKNLFVAPDGRWLGRYVPAALRGHPFALGKLPDDQFALCVDEDSEWFGGNSEGEPLLTEEGEPTEAVSQVLEFLKQVESNRSPTAVACAALARHEVIRPWSITLKSESGERPIEGLYRIDESELNKLKDEAFLDLRRSGAMTVAYCQLLSAQHLSLLGDLSKAHEQGGTAQPVAPATFALQGDDILRFD</sequence>
<dbReference type="InterPro" id="IPR010836">
    <property type="entry name" value="SapC"/>
</dbReference>
<comment type="caution">
    <text evidence="1">The sequence shown here is derived from an EMBL/GenBank/DDBJ whole genome shotgun (WGS) entry which is preliminary data.</text>
</comment>
<evidence type="ECO:0000313" key="2">
    <source>
        <dbReference type="Proteomes" id="UP000019460"/>
    </source>
</evidence>
<dbReference type="Pfam" id="PF07277">
    <property type="entry name" value="SapC"/>
    <property type="match status" value="1"/>
</dbReference>
<protein>
    <submittedName>
        <fullName evidence="1">SAPC family protein</fullName>
    </submittedName>
</protein>
<evidence type="ECO:0000313" key="1">
    <source>
        <dbReference type="EMBL" id="EXJ15995.1"/>
    </source>
</evidence>